<dbReference type="PANTHER" id="PTHR11361">
    <property type="entry name" value="DNA MISMATCH REPAIR PROTEIN MUTS FAMILY MEMBER"/>
    <property type="match status" value="1"/>
</dbReference>
<evidence type="ECO:0000313" key="3">
    <source>
        <dbReference type="EMBL" id="KAL0490724.1"/>
    </source>
</evidence>
<dbReference type="Gene3D" id="1.10.1420.10">
    <property type="match status" value="1"/>
</dbReference>
<keyword evidence="4" id="KW-1185">Reference proteome</keyword>
<dbReference type="AlphaFoldDB" id="A0AAW2ZPR2"/>
<reference evidence="3 4" key="1">
    <citation type="submission" date="2024-03" db="EMBL/GenBank/DDBJ databases">
        <title>The Acrasis kona genome and developmental transcriptomes reveal deep origins of eukaryotic multicellular pathways.</title>
        <authorList>
            <person name="Sheikh S."/>
            <person name="Fu C.-J."/>
            <person name="Brown M.W."/>
            <person name="Baldauf S.L."/>
        </authorList>
    </citation>
    <scope>NUCLEOTIDE SEQUENCE [LARGE SCALE GENOMIC DNA]</scope>
    <source>
        <strain evidence="3 4">ATCC MYA-3509</strain>
    </source>
</reference>
<evidence type="ECO:0000256" key="1">
    <source>
        <dbReference type="ARBA" id="ARBA00006271"/>
    </source>
</evidence>
<dbReference type="EMBL" id="JAOPGA020001711">
    <property type="protein sequence ID" value="KAL0490724.1"/>
    <property type="molecule type" value="Genomic_DNA"/>
</dbReference>
<dbReference type="PANTHER" id="PTHR11361:SF20">
    <property type="entry name" value="MUTS PROTEIN HOMOLOG 5"/>
    <property type="match status" value="1"/>
</dbReference>
<protein>
    <submittedName>
        <fullName evidence="3">DNA mismatch repair protein MutS</fullName>
    </submittedName>
</protein>
<sequence>MDDHHGNDSSDDDMDIVDDYRMVLSVTLQQGKLGVAYFNKSTSEMGWGETNDSEASQFQSLEFISNSPLTCSQVQTKANTDIGTIQTRSKLHELDECPNFEVKILRLQDYSFESSKNKLHTLSDLINDTGNNDSEQRVQGNLWGISAVDFDSHKQMIRAAGGILHFIQSNRMQFGEMDEEKVLSCIKSVKFLSFEGFLQIDMNAIRSLSVFKSEKHPCQTMRIGVSKEGLSLFGILNKTKSSVGRETLRQWLLQPLMDIESLNERFDSIEYFSNVNNKHMLSEIRDNLKFIKDTRKMIKRIRESKSNMSDWLNLYKTIYCFNTIVESCHKERTCHQVPIVVKLFENFNDVIMNVLTTMSKVIDFRESKSANRIVILPDVDQELDNLKNVSNGLDHLLNLVAEEEQQLLPDNIDISIGIVYFPQIGYLISIPNQNGTITDHNVQGLLFHFASNETSYYKNERMFELDEKIGDVHTEIVVYYDD</sequence>
<dbReference type="SMART" id="SM00533">
    <property type="entry name" value="MUTSd"/>
    <property type="match status" value="1"/>
</dbReference>
<dbReference type="GO" id="GO:0030983">
    <property type="term" value="F:mismatched DNA binding"/>
    <property type="evidence" value="ECO:0007669"/>
    <property type="project" value="InterPro"/>
</dbReference>
<dbReference type="Proteomes" id="UP001431209">
    <property type="component" value="Unassembled WGS sequence"/>
</dbReference>
<gene>
    <name evidence="3" type="ORF">AKO1_002218</name>
</gene>
<dbReference type="GO" id="GO:0005524">
    <property type="term" value="F:ATP binding"/>
    <property type="evidence" value="ECO:0007669"/>
    <property type="project" value="InterPro"/>
</dbReference>
<evidence type="ECO:0000259" key="2">
    <source>
        <dbReference type="SMART" id="SM00533"/>
    </source>
</evidence>
<accession>A0AAW2ZPR2</accession>
<name>A0AAW2ZPR2_9EUKA</name>
<comment type="similarity">
    <text evidence="1">Belongs to the DNA mismatch repair MutS family.</text>
</comment>
<dbReference type="InterPro" id="IPR036187">
    <property type="entry name" value="DNA_mismatch_repair_MutS_sf"/>
</dbReference>
<dbReference type="InterPro" id="IPR045076">
    <property type="entry name" value="MutS"/>
</dbReference>
<dbReference type="GO" id="GO:0140664">
    <property type="term" value="F:ATP-dependent DNA damage sensor activity"/>
    <property type="evidence" value="ECO:0007669"/>
    <property type="project" value="InterPro"/>
</dbReference>
<feature type="domain" description="DNA mismatch repair protein MutS core" evidence="2">
    <location>
        <begin position="227"/>
        <end position="479"/>
    </location>
</feature>
<comment type="caution">
    <text evidence="3">The sequence shown here is derived from an EMBL/GenBank/DDBJ whole genome shotgun (WGS) entry which is preliminary data.</text>
</comment>
<dbReference type="SUPFAM" id="SSF48334">
    <property type="entry name" value="DNA repair protein MutS, domain III"/>
    <property type="match status" value="1"/>
</dbReference>
<dbReference type="Pfam" id="PF05192">
    <property type="entry name" value="MutS_III"/>
    <property type="match status" value="1"/>
</dbReference>
<proteinExistence type="inferred from homology"/>
<evidence type="ECO:0000313" key="4">
    <source>
        <dbReference type="Proteomes" id="UP001431209"/>
    </source>
</evidence>
<dbReference type="GO" id="GO:0051026">
    <property type="term" value="P:chiasma assembly"/>
    <property type="evidence" value="ECO:0007669"/>
    <property type="project" value="TreeGrafter"/>
</dbReference>
<dbReference type="InterPro" id="IPR007696">
    <property type="entry name" value="DNA_mismatch_repair_MutS_core"/>
</dbReference>
<dbReference type="GO" id="GO:0006298">
    <property type="term" value="P:mismatch repair"/>
    <property type="evidence" value="ECO:0007669"/>
    <property type="project" value="InterPro"/>
</dbReference>
<dbReference type="GO" id="GO:0005634">
    <property type="term" value="C:nucleus"/>
    <property type="evidence" value="ECO:0007669"/>
    <property type="project" value="TreeGrafter"/>
</dbReference>
<organism evidence="3 4">
    <name type="scientific">Acrasis kona</name>
    <dbReference type="NCBI Taxonomy" id="1008807"/>
    <lineage>
        <taxon>Eukaryota</taxon>
        <taxon>Discoba</taxon>
        <taxon>Heterolobosea</taxon>
        <taxon>Tetramitia</taxon>
        <taxon>Eutetramitia</taxon>
        <taxon>Acrasidae</taxon>
        <taxon>Acrasis</taxon>
    </lineage>
</organism>